<evidence type="ECO:0000256" key="2">
    <source>
        <dbReference type="SAM" id="MobiDB-lite"/>
    </source>
</evidence>
<organism evidence="3 4">
    <name type="scientific">Trichodelitschia bisporula</name>
    <dbReference type="NCBI Taxonomy" id="703511"/>
    <lineage>
        <taxon>Eukaryota</taxon>
        <taxon>Fungi</taxon>
        <taxon>Dikarya</taxon>
        <taxon>Ascomycota</taxon>
        <taxon>Pezizomycotina</taxon>
        <taxon>Dothideomycetes</taxon>
        <taxon>Dothideomycetes incertae sedis</taxon>
        <taxon>Phaeotrichales</taxon>
        <taxon>Phaeotrichaceae</taxon>
        <taxon>Trichodelitschia</taxon>
    </lineage>
</organism>
<keyword evidence="1" id="KW-0175">Coiled coil</keyword>
<name>A0A6G1HUN8_9PEZI</name>
<feature type="region of interest" description="Disordered" evidence="2">
    <location>
        <begin position="1"/>
        <end position="21"/>
    </location>
</feature>
<gene>
    <name evidence="3" type="ORF">EJ06DRAFT_582414</name>
</gene>
<keyword evidence="4" id="KW-1185">Reference proteome</keyword>
<feature type="region of interest" description="Disordered" evidence="2">
    <location>
        <begin position="465"/>
        <end position="486"/>
    </location>
</feature>
<dbReference type="AlphaFoldDB" id="A0A6G1HUN8"/>
<dbReference type="Proteomes" id="UP000799640">
    <property type="component" value="Unassembled WGS sequence"/>
</dbReference>
<feature type="region of interest" description="Disordered" evidence="2">
    <location>
        <begin position="271"/>
        <end position="303"/>
    </location>
</feature>
<accession>A0A6G1HUN8</accession>
<feature type="compositionally biased region" description="Basic and acidic residues" evidence="2">
    <location>
        <begin position="423"/>
        <end position="434"/>
    </location>
</feature>
<proteinExistence type="predicted"/>
<feature type="region of interest" description="Disordered" evidence="2">
    <location>
        <begin position="406"/>
        <end position="445"/>
    </location>
</feature>
<feature type="coiled-coil region" evidence="1">
    <location>
        <begin position="105"/>
        <end position="153"/>
    </location>
</feature>
<reference evidence="3" key="1">
    <citation type="journal article" date="2020" name="Stud. Mycol.">
        <title>101 Dothideomycetes genomes: a test case for predicting lifestyles and emergence of pathogens.</title>
        <authorList>
            <person name="Haridas S."/>
            <person name="Albert R."/>
            <person name="Binder M."/>
            <person name="Bloem J."/>
            <person name="Labutti K."/>
            <person name="Salamov A."/>
            <person name="Andreopoulos B."/>
            <person name="Baker S."/>
            <person name="Barry K."/>
            <person name="Bills G."/>
            <person name="Bluhm B."/>
            <person name="Cannon C."/>
            <person name="Castanera R."/>
            <person name="Culley D."/>
            <person name="Daum C."/>
            <person name="Ezra D."/>
            <person name="Gonzalez J."/>
            <person name="Henrissat B."/>
            <person name="Kuo A."/>
            <person name="Liang C."/>
            <person name="Lipzen A."/>
            <person name="Lutzoni F."/>
            <person name="Magnuson J."/>
            <person name="Mondo S."/>
            <person name="Nolan M."/>
            <person name="Ohm R."/>
            <person name="Pangilinan J."/>
            <person name="Park H.-J."/>
            <person name="Ramirez L."/>
            <person name="Alfaro M."/>
            <person name="Sun H."/>
            <person name="Tritt A."/>
            <person name="Yoshinaga Y."/>
            <person name="Zwiers L.-H."/>
            <person name="Turgeon B."/>
            <person name="Goodwin S."/>
            <person name="Spatafora J."/>
            <person name="Crous P."/>
            <person name="Grigoriev I."/>
        </authorList>
    </citation>
    <scope>NUCLEOTIDE SEQUENCE</scope>
    <source>
        <strain evidence="3">CBS 262.69</strain>
    </source>
</reference>
<evidence type="ECO:0000256" key="1">
    <source>
        <dbReference type="SAM" id="Coils"/>
    </source>
</evidence>
<evidence type="ECO:0000313" key="3">
    <source>
        <dbReference type="EMBL" id="KAF2399778.1"/>
    </source>
</evidence>
<dbReference type="EMBL" id="ML996696">
    <property type="protein sequence ID" value="KAF2399778.1"/>
    <property type="molecule type" value="Genomic_DNA"/>
</dbReference>
<sequence length="550" mass="60254">MVDEVEELETEDNVEDDVEDEVADDMVEELTDGDEEVDDEVLELEETEVELTVELDIEDVVLLLLELELELDDSVEVELEDRLEEVIVDDADVLSVELDAELEVLDNVEELMDVVEELIKIVEELMVELEGLMDAVEELIKELEEAGADETNELVDDELDIIDELLEPDYELAEDDGLDITELDIVLDIRLDIALDGIELDILEVEELEATELVELLGLLELEVEKLLIIEDGTLLLDIAMLLDEEVLDDMLLVAELEGEELAAAELAELEEPDEEAGAGEVAELGADTESEVEDATETDTAVSEDIERGIELVELAPSTTLTLNPTSTPPSQGCPIIHPPRAIPILPLPLNPPNQPLPLNTEPTAHRPNRVPGVRREDLPINAMLGVIHQPIPRDNCPSTRLSVAGGGREDDPPLGCSRRRGIGELGRREELGGGKSGSVNGPGTVRMLLGRGIEFEFGPADDMDGEEAEGMASGTTSSQNPAPALTAASVGFGGPEPVRELVGGGDAVQRPWVRVMVRSSADMRPGRRKRRKRRDMVWFQWLTNGRQA</sequence>
<protein>
    <submittedName>
        <fullName evidence="3">Uncharacterized protein</fullName>
    </submittedName>
</protein>
<evidence type="ECO:0000313" key="4">
    <source>
        <dbReference type="Proteomes" id="UP000799640"/>
    </source>
</evidence>
<feature type="compositionally biased region" description="Acidic residues" evidence="2">
    <location>
        <begin position="287"/>
        <end position="298"/>
    </location>
</feature>